<dbReference type="RefSeq" id="WP_055235363.1">
    <property type="nucleotide sequence ID" value="NZ_JAPTZU010000011.1"/>
</dbReference>
<proteinExistence type="predicted"/>
<organism evidence="3 4">
    <name type="scientific">Bacteroides fragilis</name>
    <dbReference type="NCBI Taxonomy" id="817"/>
    <lineage>
        <taxon>Bacteria</taxon>
        <taxon>Pseudomonadati</taxon>
        <taxon>Bacteroidota</taxon>
        <taxon>Bacteroidia</taxon>
        <taxon>Bacteroidales</taxon>
        <taxon>Bacteroidaceae</taxon>
        <taxon>Bacteroides</taxon>
    </lineage>
</organism>
<dbReference type="SUPFAM" id="SSF53335">
    <property type="entry name" value="S-adenosyl-L-methionine-dependent methyltransferases"/>
    <property type="match status" value="1"/>
</dbReference>
<dbReference type="CDD" id="cd02440">
    <property type="entry name" value="AdoMet_MTases"/>
    <property type="match status" value="1"/>
</dbReference>
<dbReference type="Gene3D" id="3.40.50.150">
    <property type="entry name" value="Vaccinia Virus protein VP39"/>
    <property type="match status" value="1"/>
</dbReference>
<sequence length="207" mass="23592">MKEKNLLNRILQNTACPTGFWGRIILRGMNRFHAPLAEWAVEMVEWEPAWSVLDVGCGGGANLTRLLKLCHKGTVHGIDISKESVAFANKRNRRWIDTRCFIKQGNVCCMPYDDGQFEAVTAFETIYFWQDVPAAFNEVKRVLCPGGIFLICCEASNPDNNAWTSRIENMRIYTPSELKAYLHDSGFTDVSVYQRPKEDLCIIAHKK</sequence>
<dbReference type="Pfam" id="PF08241">
    <property type="entry name" value="Methyltransf_11"/>
    <property type="match status" value="1"/>
</dbReference>
<dbReference type="GO" id="GO:0032259">
    <property type="term" value="P:methylation"/>
    <property type="evidence" value="ECO:0007669"/>
    <property type="project" value="UniProtKB-KW"/>
</dbReference>
<dbReference type="PANTHER" id="PTHR44068">
    <property type="entry name" value="ZGC:194242"/>
    <property type="match status" value="1"/>
</dbReference>
<reference evidence="3" key="1">
    <citation type="submission" date="2022-12" db="EMBL/GenBank/DDBJ databases">
        <title>Development of a Multilocus Sequence Typing Scheme for Bacteroides fragilis Based on Whole Genome Sequencing Data and Clinical Application.</title>
        <authorList>
            <person name="Nielsen F.D."/>
            <person name="Justesen U.S."/>
        </authorList>
    </citation>
    <scope>NUCLEOTIDE SEQUENCE</scope>
    <source>
        <strain evidence="3">BF_AM_ODE_DK_2015_4</strain>
    </source>
</reference>
<protein>
    <submittedName>
        <fullName evidence="3">Class I SAM-dependent methyltransferase</fullName>
    </submittedName>
</protein>
<dbReference type="Proteomes" id="UP001079672">
    <property type="component" value="Unassembled WGS sequence"/>
</dbReference>
<dbReference type="EMBL" id="JAPTZU010000011">
    <property type="protein sequence ID" value="MCZ2689069.1"/>
    <property type="molecule type" value="Genomic_DNA"/>
</dbReference>
<accession>A0A9Q4JJP5</accession>
<keyword evidence="1" id="KW-0808">Transferase</keyword>
<feature type="domain" description="Methyltransferase type 11" evidence="2">
    <location>
        <begin position="53"/>
        <end position="151"/>
    </location>
</feature>
<evidence type="ECO:0000313" key="3">
    <source>
        <dbReference type="EMBL" id="MCZ2689069.1"/>
    </source>
</evidence>
<evidence type="ECO:0000256" key="1">
    <source>
        <dbReference type="ARBA" id="ARBA00022679"/>
    </source>
</evidence>
<dbReference type="GO" id="GO:0003838">
    <property type="term" value="F:sterol 24-C-methyltransferase activity"/>
    <property type="evidence" value="ECO:0007669"/>
    <property type="project" value="TreeGrafter"/>
</dbReference>
<dbReference type="GO" id="GO:0016126">
    <property type="term" value="P:sterol biosynthetic process"/>
    <property type="evidence" value="ECO:0007669"/>
    <property type="project" value="TreeGrafter"/>
</dbReference>
<evidence type="ECO:0000259" key="2">
    <source>
        <dbReference type="Pfam" id="PF08241"/>
    </source>
</evidence>
<dbReference type="InterPro" id="IPR029063">
    <property type="entry name" value="SAM-dependent_MTases_sf"/>
</dbReference>
<dbReference type="AlphaFoldDB" id="A0A9Q4JJP5"/>
<comment type="caution">
    <text evidence="3">The sequence shown here is derived from an EMBL/GenBank/DDBJ whole genome shotgun (WGS) entry which is preliminary data.</text>
</comment>
<gene>
    <name evidence="3" type="ORF">O1433_16340</name>
</gene>
<evidence type="ECO:0000313" key="4">
    <source>
        <dbReference type="Proteomes" id="UP001079672"/>
    </source>
</evidence>
<dbReference type="PANTHER" id="PTHR44068:SF1">
    <property type="entry name" value="HYPOTHETICAL LOC100005854"/>
    <property type="match status" value="1"/>
</dbReference>
<dbReference type="InterPro" id="IPR013216">
    <property type="entry name" value="Methyltransf_11"/>
</dbReference>
<dbReference type="InterPro" id="IPR050447">
    <property type="entry name" value="Erg6_SMT_methyltransf"/>
</dbReference>
<name>A0A9Q4JJP5_BACFG</name>
<keyword evidence="3" id="KW-0489">Methyltransferase</keyword>